<proteinExistence type="predicted"/>
<dbReference type="Proteomes" id="UP001262889">
    <property type="component" value="Unassembled WGS sequence"/>
</dbReference>
<evidence type="ECO:0000313" key="1">
    <source>
        <dbReference type="EMBL" id="MDT0641590.1"/>
    </source>
</evidence>
<reference evidence="1 2" key="1">
    <citation type="submission" date="2023-09" db="EMBL/GenBank/DDBJ databases">
        <authorList>
            <person name="Rey-Velasco X."/>
        </authorList>
    </citation>
    <scope>NUCLEOTIDE SEQUENCE [LARGE SCALE GENOMIC DNA]</scope>
    <source>
        <strain evidence="1 2">F363</strain>
    </source>
</reference>
<gene>
    <name evidence="1" type="ORF">RM553_01980</name>
</gene>
<organism evidence="1 2">
    <name type="scientific">Autumnicola tepida</name>
    <dbReference type="NCBI Taxonomy" id="3075595"/>
    <lineage>
        <taxon>Bacteria</taxon>
        <taxon>Pseudomonadati</taxon>
        <taxon>Bacteroidota</taxon>
        <taxon>Flavobacteriia</taxon>
        <taxon>Flavobacteriales</taxon>
        <taxon>Flavobacteriaceae</taxon>
        <taxon>Autumnicola</taxon>
    </lineage>
</organism>
<accession>A0ABU3C698</accession>
<evidence type="ECO:0000313" key="2">
    <source>
        <dbReference type="Proteomes" id="UP001262889"/>
    </source>
</evidence>
<dbReference type="EMBL" id="JAVRHQ010000001">
    <property type="protein sequence ID" value="MDT0641590.1"/>
    <property type="molecule type" value="Genomic_DNA"/>
</dbReference>
<name>A0ABU3C698_9FLAO</name>
<protein>
    <submittedName>
        <fullName evidence="1">Uncharacterized protein</fullName>
    </submittedName>
</protein>
<comment type="caution">
    <text evidence="1">The sequence shown here is derived from an EMBL/GenBank/DDBJ whole genome shotgun (WGS) entry which is preliminary data.</text>
</comment>
<keyword evidence="2" id="KW-1185">Reference proteome</keyword>
<sequence>MIGKIFFMCTVTIFFISKSWSQDNGKLCVCFDQSKYMDVRLRSDSTYTDFKVVKEGFESKIKRARTTEKSKNNFLEADPEFYLHFYSVEKPDVIESVVGLCQELVELNKFRKSNYKKPSNTFSNTFIFLKKLPGDRYLKWEVMLEPEE</sequence>
<dbReference type="RefSeq" id="WP_311533298.1">
    <property type="nucleotide sequence ID" value="NZ_JAVRHQ010000001.1"/>
</dbReference>